<proteinExistence type="predicted"/>
<dbReference type="AlphaFoldDB" id="A0A2K1J863"/>
<accession>A0A2K1J863</accession>
<reference evidence="1 3" key="1">
    <citation type="journal article" date="2008" name="Science">
        <title>The Physcomitrella genome reveals evolutionary insights into the conquest of land by plants.</title>
        <authorList>
            <person name="Rensing S."/>
            <person name="Lang D."/>
            <person name="Zimmer A."/>
            <person name="Terry A."/>
            <person name="Salamov A."/>
            <person name="Shapiro H."/>
            <person name="Nishiyama T."/>
            <person name="Perroud P.-F."/>
            <person name="Lindquist E."/>
            <person name="Kamisugi Y."/>
            <person name="Tanahashi T."/>
            <person name="Sakakibara K."/>
            <person name="Fujita T."/>
            <person name="Oishi K."/>
            <person name="Shin-I T."/>
            <person name="Kuroki Y."/>
            <person name="Toyoda A."/>
            <person name="Suzuki Y."/>
            <person name="Hashimoto A."/>
            <person name="Yamaguchi K."/>
            <person name="Sugano A."/>
            <person name="Kohara Y."/>
            <person name="Fujiyama A."/>
            <person name="Anterola A."/>
            <person name="Aoki S."/>
            <person name="Ashton N."/>
            <person name="Barbazuk W.B."/>
            <person name="Barker E."/>
            <person name="Bennetzen J."/>
            <person name="Bezanilla M."/>
            <person name="Blankenship R."/>
            <person name="Cho S.H."/>
            <person name="Dutcher S."/>
            <person name="Estelle M."/>
            <person name="Fawcett J.A."/>
            <person name="Gundlach H."/>
            <person name="Hanada K."/>
            <person name="Heyl A."/>
            <person name="Hicks K.A."/>
            <person name="Hugh J."/>
            <person name="Lohr M."/>
            <person name="Mayer K."/>
            <person name="Melkozernov A."/>
            <person name="Murata T."/>
            <person name="Nelson D."/>
            <person name="Pils B."/>
            <person name="Prigge M."/>
            <person name="Reiss B."/>
            <person name="Renner T."/>
            <person name="Rombauts S."/>
            <person name="Rushton P."/>
            <person name="Sanderfoot A."/>
            <person name="Schween G."/>
            <person name="Shiu S.-H."/>
            <person name="Stueber K."/>
            <person name="Theodoulou F.L."/>
            <person name="Tu H."/>
            <person name="Van de Peer Y."/>
            <person name="Verrier P.J."/>
            <person name="Waters E."/>
            <person name="Wood A."/>
            <person name="Yang L."/>
            <person name="Cove D."/>
            <person name="Cuming A."/>
            <person name="Hasebe M."/>
            <person name="Lucas S."/>
            <person name="Mishler D.B."/>
            <person name="Reski R."/>
            <person name="Grigoriev I."/>
            <person name="Quatrano R.S."/>
            <person name="Boore J.L."/>
        </authorList>
    </citation>
    <scope>NUCLEOTIDE SEQUENCE [LARGE SCALE GENOMIC DNA]</scope>
    <source>
        <strain evidence="2 3">cv. Gransden 2004</strain>
    </source>
</reference>
<evidence type="ECO:0000313" key="3">
    <source>
        <dbReference type="Proteomes" id="UP000006727"/>
    </source>
</evidence>
<evidence type="ECO:0000313" key="2">
    <source>
        <dbReference type="EnsemblPlants" id="Pp3c16_11810V3.1"/>
    </source>
</evidence>
<evidence type="ECO:0000313" key="1">
    <source>
        <dbReference type="EMBL" id="PNR37725.1"/>
    </source>
</evidence>
<protein>
    <submittedName>
        <fullName evidence="1 2">Uncharacterized protein</fullName>
    </submittedName>
</protein>
<reference evidence="2" key="3">
    <citation type="submission" date="2020-12" db="UniProtKB">
        <authorList>
            <consortium name="EnsemblPlants"/>
        </authorList>
    </citation>
    <scope>IDENTIFICATION</scope>
</reference>
<dbReference type="Gramene" id="Pp3c16_11810V3.2">
    <property type="protein sequence ID" value="Pp3c16_11810V3.2"/>
    <property type="gene ID" value="Pp3c16_11810"/>
</dbReference>
<dbReference type="EMBL" id="ABEU02000016">
    <property type="protein sequence ID" value="PNR37725.1"/>
    <property type="molecule type" value="Genomic_DNA"/>
</dbReference>
<reference evidence="1 3" key="2">
    <citation type="journal article" date="2018" name="Plant J.">
        <title>The Physcomitrella patens chromosome-scale assembly reveals moss genome structure and evolution.</title>
        <authorList>
            <person name="Lang D."/>
            <person name="Ullrich K.K."/>
            <person name="Murat F."/>
            <person name="Fuchs J."/>
            <person name="Jenkins J."/>
            <person name="Haas F.B."/>
            <person name="Piednoel M."/>
            <person name="Gundlach H."/>
            <person name="Van Bel M."/>
            <person name="Meyberg R."/>
            <person name="Vives C."/>
            <person name="Morata J."/>
            <person name="Symeonidi A."/>
            <person name="Hiss M."/>
            <person name="Muchero W."/>
            <person name="Kamisugi Y."/>
            <person name="Saleh O."/>
            <person name="Blanc G."/>
            <person name="Decker E.L."/>
            <person name="van Gessel N."/>
            <person name="Grimwood J."/>
            <person name="Hayes R.D."/>
            <person name="Graham S.W."/>
            <person name="Gunter L.E."/>
            <person name="McDaniel S.F."/>
            <person name="Hoernstein S.N.W."/>
            <person name="Larsson A."/>
            <person name="Li F.W."/>
            <person name="Perroud P.F."/>
            <person name="Phillips J."/>
            <person name="Ranjan P."/>
            <person name="Rokshar D.S."/>
            <person name="Rothfels C.J."/>
            <person name="Schneider L."/>
            <person name="Shu S."/>
            <person name="Stevenson D.W."/>
            <person name="Thummler F."/>
            <person name="Tillich M."/>
            <person name="Villarreal Aguilar J.C."/>
            <person name="Widiez T."/>
            <person name="Wong G.K."/>
            <person name="Wymore A."/>
            <person name="Zhang Y."/>
            <person name="Zimmer A.D."/>
            <person name="Quatrano R.S."/>
            <person name="Mayer K.F.X."/>
            <person name="Goodstein D."/>
            <person name="Casacuberta J.M."/>
            <person name="Vandepoele K."/>
            <person name="Reski R."/>
            <person name="Cuming A.C."/>
            <person name="Tuskan G.A."/>
            <person name="Maumus F."/>
            <person name="Salse J."/>
            <person name="Schmutz J."/>
            <person name="Rensing S.A."/>
        </authorList>
    </citation>
    <scope>NUCLEOTIDE SEQUENCE [LARGE SCALE GENOMIC DNA]</scope>
    <source>
        <strain evidence="2 3">cv. Gransden 2004</strain>
    </source>
</reference>
<dbReference type="InParanoid" id="A0A2K1J863"/>
<gene>
    <name evidence="1" type="ORF">PHYPA_020834</name>
</gene>
<dbReference type="PaxDb" id="3218-PP1S15_350V6.1"/>
<organism evidence="1">
    <name type="scientific">Physcomitrium patens</name>
    <name type="common">Spreading-leaved earth moss</name>
    <name type="synonym">Physcomitrella patens</name>
    <dbReference type="NCBI Taxonomy" id="3218"/>
    <lineage>
        <taxon>Eukaryota</taxon>
        <taxon>Viridiplantae</taxon>
        <taxon>Streptophyta</taxon>
        <taxon>Embryophyta</taxon>
        <taxon>Bryophyta</taxon>
        <taxon>Bryophytina</taxon>
        <taxon>Bryopsida</taxon>
        <taxon>Funariidae</taxon>
        <taxon>Funariales</taxon>
        <taxon>Funariaceae</taxon>
        <taxon>Physcomitrium</taxon>
    </lineage>
</organism>
<dbReference type="Proteomes" id="UP000006727">
    <property type="component" value="Chromosome 16"/>
</dbReference>
<dbReference type="EnsemblPlants" id="Pp3c16_11810V3.1">
    <property type="protein sequence ID" value="Pp3c16_11810V3.1"/>
    <property type="gene ID" value="Pp3c16_11810"/>
</dbReference>
<keyword evidence="3" id="KW-1185">Reference proteome</keyword>
<name>A0A2K1J863_PHYPA</name>
<sequence>MGGRPGPSSPETTAALKNRAYCHQKNLLIRISIDLAISRALMGKQNFYSDCYAPFFWLKSWACSTCAPIHTNSREFSPGLLNQGIKLLSLRLVVISLVSTRLYSDRSPRRNRSHFNRHYLLRTECCKNGQPRSRCLELMTFLSSVQFAHLSHRGETMRH</sequence>
<dbReference type="Gramene" id="Pp3c16_11810V3.1">
    <property type="protein sequence ID" value="Pp3c16_11810V3.1"/>
    <property type="gene ID" value="Pp3c16_11810"/>
</dbReference>
<dbReference type="EnsemblPlants" id="Pp3c16_11810V3.2">
    <property type="protein sequence ID" value="Pp3c16_11810V3.2"/>
    <property type="gene ID" value="Pp3c16_11810"/>
</dbReference>